<dbReference type="EMBL" id="FOVP01000009">
    <property type="protein sequence ID" value="SFN83093.1"/>
    <property type="molecule type" value="Genomic_DNA"/>
</dbReference>
<evidence type="ECO:0000256" key="1">
    <source>
        <dbReference type="SAM" id="SignalP"/>
    </source>
</evidence>
<feature type="signal peptide" evidence="1">
    <location>
        <begin position="1"/>
        <end position="23"/>
    </location>
</feature>
<gene>
    <name evidence="2" type="ORF">SAMN04487859_109162</name>
</gene>
<dbReference type="RefSeq" id="WP_092837800.1">
    <property type="nucleotide sequence ID" value="NZ_FOVP01000009.1"/>
</dbReference>
<dbReference type="InterPro" id="IPR011990">
    <property type="entry name" value="TPR-like_helical_dom_sf"/>
</dbReference>
<dbReference type="Pfam" id="PF08238">
    <property type="entry name" value="Sel1"/>
    <property type="match status" value="9"/>
</dbReference>
<reference evidence="3" key="1">
    <citation type="submission" date="2016-10" db="EMBL/GenBank/DDBJ databases">
        <authorList>
            <person name="Varghese N."/>
            <person name="Submissions S."/>
        </authorList>
    </citation>
    <scope>NUCLEOTIDE SEQUENCE [LARGE SCALE GENOMIC DNA]</scope>
    <source>
        <strain evidence="3">DSM 28463</strain>
    </source>
</reference>
<dbReference type="InterPro" id="IPR050767">
    <property type="entry name" value="Sel1_AlgK"/>
</dbReference>
<dbReference type="PANTHER" id="PTHR11102">
    <property type="entry name" value="SEL-1-LIKE PROTEIN"/>
    <property type="match status" value="1"/>
</dbReference>
<dbReference type="SUPFAM" id="SSF81901">
    <property type="entry name" value="HCP-like"/>
    <property type="match status" value="3"/>
</dbReference>
<feature type="chain" id="PRO_5011733789" description="TPR repeat" evidence="1">
    <location>
        <begin position="24"/>
        <end position="533"/>
    </location>
</feature>
<sequence length="533" mass="55657">MPPFHMVPSALLTLLIAALPANAQDSSASPEPAAQTTPDAAALPDMAVIEQAWARRDYVFVREGLRQLAEQTGTPLAQFRYGRVLLEGRGGPRDIAGAVLWLDRAVAQNHIEAATLLARVLLSADIPDQPRDPERAAALLNRAAARGDAEAQYYLGLLARSGQGMAPDPEAAFTWFLAAAEQGNIAAQYAVAQAYARGEGTKPDPTEGLRWLEEAAGQGHIEAQFSLAQAYDTGQGAAANAQAALRWYRRAAEAGLPLAQRILGTRYLTGKDVTVDATEALRWLTAAAEAGDPGAMFNLGQSYATGAVLPQDDALAFQWYESAADTGLPRAQAVLGQFYEIGRSVPREMDRAIALYRQAAEAGEPAAMQQLGRLAASGALDGKLAPQRAVPWAAAAAAAGNAEAQDWLSARAEDGTHGAAGALGQLLIDTPERQAEALALITRAAEAGDVPAQALLGQAYASGDHGLAQDYVAAHTWLNLAGGAGDGAAAATRDVIAALMTPEQIAEAQTAARALYAGIAAQVPQTEQTVVRP</sequence>
<organism evidence="2 3">
    <name type="scientific">Roseovarius lutimaris</name>
    <dbReference type="NCBI Taxonomy" id="1005928"/>
    <lineage>
        <taxon>Bacteria</taxon>
        <taxon>Pseudomonadati</taxon>
        <taxon>Pseudomonadota</taxon>
        <taxon>Alphaproteobacteria</taxon>
        <taxon>Rhodobacterales</taxon>
        <taxon>Roseobacteraceae</taxon>
        <taxon>Roseovarius</taxon>
    </lineage>
</organism>
<name>A0A1I5C7T0_9RHOB</name>
<protein>
    <recommendedName>
        <fullName evidence="4">TPR repeat</fullName>
    </recommendedName>
</protein>
<dbReference type="Proteomes" id="UP000198599">
    <property type="component" value="Unassembled WGS sequence"/>
</dbReference>
<dbReference type="OrthoDB" id="5321503at2"/>
<dbReference type="AlphaFoldDB" id="A0A1I5C7T0"/>
<dbReference type="Gene3D" id="1.25.40.10">
    <property type="entry name" value="Tetratricopeptide repeat domain"/>
    <property type="match status" value="2"/>
</dbReference>
<accession>A0A1I5C7T0</accession>
<evidence type="ECO:0000313" key="2">
    <source>
        <dbReference type="EMBL" id="SFN83093.1"/>
    </source>
</evidence>
<dbReference type="PANTHER" id="PTHR11102:SF160">
    <property type="entry name" value="ERAD-ASSOCIATED E3 UBIQUITIN-PROTEIN LIGASE COMPONENT HRD3"/>
    <property type="match status" value="1"/>
</dbReference>
<proteinExistence type="predicted"/>
<evidence type="ECO:0008006" key="4">
    <source>
        <dbReference type="Google" id="ProtNLM"/>
    </source>
</evidence>
<keyword evidence="3" id="KW-1185">Reference proteome</keyword>
<keyword evidence="1" id="KW-0732">Signal</keyword>
<evidence type="ECO:0000313" key="3">
    <source>
        <dbReference type="Proteomes" id="UP000198599"/>
    </source>
</evidence>
<dbReference type="InterPro" id="IPR006597">
    <property type="entry name" value="Sel1-like"/>
</dbReference>
<dbReference type="STRING" id="1005928.SAMN04487859_109162"/>
<dbReference type="SMART" id="SM00671">
    <property type="entry name" value="SEL1"/>
    <property type="match status" value="11"/>
</dbReference>